<proteinExistence type="inferred from homology"/>
<organism evidence="11 12">
    <name type="scientific">Ramlibacter aurantiacus</name>
    <dbReference type="NCBI Taxonomy" id="2801330"/>
    <lineage>
        <taxon>Bacteria</taxon>
        <taxon>Pseudomonadati</taxon>
        <taxon>Pseudomonadota</taxon>
        <taxon>Betaproteobacteria</taxon>
        <taxon>Burkholderiales</taxon>
        <taxon>Comamonadaceae</taxon>
        <taxon>Ramlibacter</taxon>
    </lineage>
</organism>
<name>A0A936ZUA9_9BURK</name>
<sequence length="416" mass="47633">MNDWLPGNRFDLLENGEAFYPRVFEAMGQARSEIVVETFILFEDKVGLQLQAALVAAARRGVQVDLTIDGWGSPDLSDEFLGALTTAGVRVHIFDPGPRSQRLRFVKLLRRMHRKIIVIDGRLAFVGGINFSADHLADYGPQAKQDYAVEVHGPIVETIHRFVHAQLARGMRQQRRHRWWRWRRQLRAQPPELPHAGPAYARFVVRDNVEHRDDIERHYRHAIRSARERVVIANAYFFPGYRLVRELRQAARRGVEVRLILQGQPDMAIVKTAASTLYHHLLKTGVRVFEYCDRPLHGKVALVDREWATVGSSNLDPLSLGLNLEANVLIRDRAFNAELMSRLDRLVRDSCREVERDSLPPVRGLDLVRSYIAFHVMRKFPQWLSRLPRHDPHLASRAAVDLDAALQPPVAAKDPS</sequence>
<dbReference type="PANTHER" id="PTHR21248:SF23">
    <property type="entry name" value="CARDIOLIPIN SYNTHASE B"/>
    <property type="match status" value="1"/>
</dbReference>
<dbReference type="CDD" id="cd09159">
    <property type="entry name" value="PLDc_ybhO_like_2"/>
    <property type="match status" value="1"/>
</dbReference>
<feature type="active site" evidence="9">
    <location>
        <position position="299"/>
    </location>
</feature>
<feature type="active site" evidence="9">
    <location>
        <position position="304"/>
    </location>
</feature>
<evidence type="ECO:0000256" key="4">
    <source>
        <dbReference type="ARBA" id="ARBA00022737"/>
    </source>
</evidence>
<keyword evidence="5 9" id="KW-0443">Lipid metabolism</keyword>
<evidence type="ECO:0000256" key="5">
    <source>
        <dbReference type="ARBA" id="ARBA00023098"/>
    </source>
</evidence>
<evidence type="ECO:0000256" key="9">
    <source>
        <dbReference type="HAMAP-Rule" id="MF_01917"/>
    </source>
</evidence>
<keyword evidence="8 9" id="KW-1208">Phospholipid metabolism</keyword>
<dbReference type="GO" id="GO:0005886">
    <property type="term" value="C:plasma membrane"/>
    <property type="evidence" value="ECO:0007669"/>
    <property type="project" value="UniProtKB-SubCell"/>
</dbReference>
<dbReference type="EMBL" id="JAEQNA010000004">
    <property type="protein sequence ID" value="MBL0421290.1"/>
    <property type="molecule type" value="Genomic_DNA"/>
</dbReference>
<feature type="active site" evidence="9">
    <location>
        <position position="115"/>
    </location>
</feature>
<keyword evidence="4" id="KW-0677">Repeat</keyword>
<evidence type="ECO:0000313" key="11">
    <source>
        <dbReference type="EMBL" id="MBL0421290.1"/>
    </source>
</evidence>
<comment type="subcellular location">
    <subcellularLocation>
        <location evidence="9">Cell membrane</location>
        <topology evidence="9">Peripheral membrane protein</topology>
    </subcellularLocation>
</comment>
<dbReference type="NCBIfam" id="NF008427">
    <property type="entry name" value="PRK11263.1"/>
    <property type="match status" value="1"/>
</dbReference>
<evidence type="ECO:0000259" key="10">
    <source>
        <dbReference type="PROSITE" id="PS50035"/>
    </source>
</evidence>
<feature type="active site" evidence="9">
    <location>
        <position position="297"/>
    </location>
</feature>
<dbReference type="Pfam" id="PF13091">
    <property type="entry name" value="PLDc_2"/>
    <property type="match status" value="2"/>
</dbReference>
<feature type="domain" description="PLD phosphodiesterase" evidence="10">
    <location>
        <begin position="292"/>
        <end position="319"/>
    </location>
</feature>
<dbReference type="CDD" id="cd09110">
    <property type="entry name" value="PLDc_CLS_1"/>
    <property type="match status" value="1"/>
</dbReference>
<evidence type="ECO:0000256" key="8">
    <source>
        <dbReference type="ARBA" id="ARBA00023264"/>
    </source>
</evidence>
<dbReference type="InterPro" id="IPR025202">
    <property type="entry name" value="PLD-like_dom"/>
</dbReference>
<evidence type="ECO:0000313" key="12">
    <source>
        <dbReference type="Proteomes" id="UP000613011"/>
    </source>
</evidence>
<feature type="domain" description="PLD phosphodiesterase" evidence="10">
    <location>
        <begin position="108"/>
        <end position="135"/>
    </location>
</feature>
<comment type="similarity">
    <text evidence="9">Belongs to the phospholipase D family. Cardiolipin synthase subfamily. ClsB sub-subfamily.</text>
</comment>
<evidence type="ECO:0000256" key="7">
    <source>
        <dbReference type="ARBA" id="ARBA00023209"/>
    </source>
</evidence>
<dbReference type="SMART" id="SM00155">
    <property type="entry name" value="PLDc"/>
    <property type="match status" value="2"/>
</dbReference>
<evidence type="ECO:0000256" key="2">
    <source>
        <dbReference type="ARBA" id="ARBA00022516"/>
    </source>
</evidence>
<keyword evidence="12" id="KW-1185">Reference proteome</keyword>
<keyword evidence="1 9" id="KW-1003">Cell membrane</keyword>
<keyword evidence="7 9" id="KW-0594">Phospholipid biosynthesis</keyword>
<evidence type="ECO:0000256" key="6">
    <source>
        <dbReference type="ARBA" id="ARBA00023136"/>
    </source>
</evidence>
<evidence type="ECO:0000256" key="1">
    <source>
        <dbReference type="ARBA" id="ARBA00022475"/>
    </source>
</evidence>
<dbReference type="GO" id="GO:0032049">
    <property type="term" value="P:cardiolipin biosynthetic process"/>
    <property type="evidence" value="ECO:0007669"/>
    <property type="project" value="InterPro"/>
</dbReference>
<dbReference type="PROSITE" id="PS50035">
    <property type="entry name" value="PLD"/>
    <property type="match status" value="2"/>
</dbReference>
<dbReference type="SUPFAM" id="SSF56024">
    <property type="entry name" value="Phospholipase D/nuclease"/>
    <property type="match status" value="2"/>
</dbReference>
<dbReference type="HAMAP" id="MF_01917">
    <property type="entry name" value="Cardiolipin_synth_ClsB"/>
    <property type="match status" value="1"/>
</dbReference>
<dbReference type="GO" id="GO:0008808">
    <property type="term" value="F:cardiolipin synthase activity"/>
    <property type="evidence" value="ECO:0007669"/>
    <property type="project" value="InterPro"/>
</dbReference>
<comment type="catalytic activity">
    <reaction evidence="9">
        <text>2 a 1,2-diacyl-sn-glycero-3-phospho-(1'-sn-glycerol) = a cardiolipin + glycerol</text>
        <dbReference type="Rhea" id="RHEA:31451"/>
        <dbReference type="ChEBI" id="CHEBI:17754"/>
        <dbReference type="ChEBI" id="CHEBI:62237"/>
        <dbReference type="ChEBI" id="CHEBI:64716"/>
    </reaction>
</comment>
<gene>
    <name evidence="9 11" type="primary">clsB</name>
    <name evidence="11" type="ORF">JI739_13100</name>
</gene>
<comment type="caution">
    <text evidence="11">The sequence shown here is derived from an EMBL/GenBank/DDBJ whole genome shotgun (WGS) entry which is preliminary data.</text>
</comment>
<dbReference type="Gene3D" id="3.30.870.10">
    <property type="entry name" value="Endonuclease Chain A"/>
    <property type="match status" value="2"/>
</dbReference>
<reference evidence="11" key="1">
    <citation type="submission" date="2021-01" db="EMBL/GenBank/DDBJ databases">
        <title>Ramlibacter sp. strain AW1 16S ribosomal RNA gene Genome sequencing and assembly.</title>
        <authorList>
            <person name="Kang M."/>
        </authorList>
    </citation>
    <scope>NUCLEOTIDE SEQUENCE</scope>
    <source>
        <strain evidence="11">AW1</strain>
    </source>
</reference>
<feature type="active site" evidence="9">
    <location>
        <position position="113"/>
    </location>
</feature>
<comment type="function">
    <text evidence="9">Catalyzes the phosphatidyl group transfer from one phosphatidylglycerol molecule to another to form cardiolipin (CL) (diphosphatidylglycerol) and glycerol.</text>
</comment>
<protein>
    <recommendedName>
        <fullName evidence="9">Cardiolipin synthase B</fullName>
        <shortName evidence="9">CL synthase</shortName>
        <ecNumber evidence="9">2.7.8.-</ecNumber>
    </recommendedName>
</protein>
<dbReference type="RefSeq" id="WP_201684359.1">
    <property type="nucleotide sequence ID" value="NZ_JAEQNA010000004.1"/>
</dbReference>
<keyword evidence="2 9" id="KW-0444">Lipid biosynthesis</keyword>
<keyword evidence="6 9" id="KW-0472">Membrane</keyword>
<dbReference type="InterPro" id="IPR030872">
    <property type="entry name" value="Cardiolipin_synth_ClsB"/>
</dbReference>
<dbReference type="EC" id="2.7.8.-" evidence="9"/>
<dbReference type="Proteomes" id="UP000613011">
    <property type="component" value="Unassembled WGS sequence"/>
</dbReference>
<feature type="active site" evidence="9">
    <location>
        <position position="120"/>
    </location>
</feature>
<evidence type="ECO:0000256" key="3">
    <source>
        <dbReference type="ARBA" id="ARBA00022679"/>
    </source>
</evidence>
<dbReference type="AlphaFoldDB" id="A0A936ZUA9"/>
<dbReference type="PANTHER" id="PTHR21248">
    <property type="entry name" value="CARDIOLIPIN SYNTHASE"/>
    <property type="match status" value="1"/>
</dbReference>
<dbReference type="InterPro" id="IPR001736">
    <property type="entry name" value="PLipase_D/transphosphatidylase"/>
</dbReference>
<keyword evidence="3 9" id="KW-0808">Transferase</keyword>
<accession>A0A936ZUA9</accession>